<evidence type="ECO:0000259" key="8">
    <source>
        <dbReference type="Pfam" id="PF11967"/>
    </source>
</evidence>
<feature type="domain" description="DNA replication/recombination mediator RecO N-terminal" evidence="8">
    <location>
        <begin position="3"/>
        <end position="70"/>
    </location>
</feature>
<evidence type="ECO:0000256" key="1">
    <source>
        <dbReference type="ARBA" id="ARBA00003065"/>
    </source>
</evidence>
<proteinExistence type="inferred from homology"/>
<evidence type="ECO:0000256" key="5">
    <source>
        <dbReference type="ARBA" id="ARBA00023172"/>
    </source>
</evidence>
<dbReference type="Gene3D" id="1.20.1440.120">
    <property type="entry name" value="Recombination protein O, C-terminal domain"/>
    <property type="match status" value="1"/>
</dbReference>
<dbReference type="RefSeq" id="WP_013660296.1">
    <property type="nucleotide sequence ID" value="NC_015276.1"/>
</dbReference>
<dbReference type="Pfam" id="PF02565">
    <property type="entry name" value="RecO_C"/>
    <property type="match status" value="1"/>
</dbReference>
<evidence type="ECO:0000256" key="2">
    <source>
        <dbReference type="ARBA" id="ARBA00007452"/>
    </source>
</evidence>
<dbReference type="EMBL" id="CP002583">
    <property type="protein sequence ID" value="ADZ90391.1"/>
    <property type="molecule type" value="Genomic_DNA"/>
</dbReference>
<dbReference type="InterPro" id="IPR022572">
    <property type="entry name" value="DNA_rep/recomb_RecO_N"/>
</dbReference>
<organism evidence="9 10">
    <name type="scientific">Marinomonas mediterranea (strain ATCC 700492 / JCM 21426 / NBRC 103028 / MMB-1)</name>
    <dbReference type="NCBI Taxonomy" id="717774"/>
    <lineage>
        <taxon>Bacteria</taxon>
        <taxon>Pseudomonadati</taxon>
        <taxon>Pseudomonadota</taxon>
        <taxon>Gammaproteobacteria</taxon>
        <taxon>Oceanospirillales</taxon>
        <taxon>Oceanospirillaceae</taxon>
        <taxon>Marinomonas</taxon>
    </lineage>
</organism>
<comment type="function">
    <text evidence="1">Involved in DNA repair and RecF pathway recombination.</text>
</comment>
<dbReference type="STRING" id="717774.Marme_1116"/>
<dbReference type="GO" id="GO:0006302">
    <property type="term" value="P:double-strand break repair"/>
    <property type="evidence" value="ECO:0007669"/>
    <property type="project" value="TreeGrafter"/>
</dbReference>
<evidence type="ECO:0000256" key="4">
    <source>
        <dbReference type="ARBA" id="ARBA00022763"/>
    </source>
</evidence>
<evidence type="ECO:0000313" key="9">
    <source>
        <dbReference type="EMBL" id="ADZ90391.1"/>
    </source>
</evidence>
<dbReference type="InterPro" id="IPR003717">
    <property type="entry name" value="RecO"/>
</dbReference>
<dbReference type="GO" id="GO:0043590">
    <property type="term" value="C:bacterial nucleoid"/>
    <property type="evidence" value="ECO:0007669"/>
    <property type="project" value="TreeGrafter"/>
</dbReference>
<dbReference type="GO" id="GO:0006310">
    <property type="term" value="P:DNA recombination"/>
    <property type="evidence" value="ECO:0007669"/>
    <property type="project" value="UniProtKB-KW"/>
</dbReference>
<protein>
    <recommendedName>
        <fullName evidence="3">DNA repair protein RecO</fullName>
    </recommendedName>
    <alternativeName>
        <fullName evidence="7">Recombination protein O</fullName>
    </alternativeName>
</protein>
<dbReference type="Pfam" id="PF11967">
    <property type="entry name" value="RecO_N"/>
    <property type="match status" value="1"/>
</dbReference>
<name>F2JTX0_MARM1</name>
<evidence type="ECO:0000256" key="7">
    <source>
        <dbReference type="ARBA" id="ARBA00033409"/>
    </source>
</evidence>
<evidence type="ECO:0000256" key="6">
    <source>
        <dbReference type="ARBA" id="ARBA00023204"/>
    </source>
</evidence>
<comment type="similarity">
    <text evidence="2">Belongs to the RecO family.</text>
</comment>
<sequence>MVARGYVIHTRTFQENKVLIDILTAEAGLLRTVLRVSKKEAQVLPGPFLRYELEVSGRGELKTLKSIEGVGAAFRFEGLYLYSAMYIHEILEKVVPLNLPLENLFALYEWLINGFNDQLPIAPVLRRFEAGLFDEVGMSINMGSTATGQLLSPQQVYQFIPRFGLKPYHGEQLKRVPSLFVRGDLAAAYASGDWANRKVLDMAKVLHREWLVYLLNGRDLQARKLLPSHEYSGEKIGLVPLFR</sequence>
<dbReference type="SUPFAM" id="SSF50249">
    <property type="entry name" value="Nucleic acid-binding proteins"/>
    <property type="match status" value="1"/>
</dbReference>
<dbReference type="PATRIC" id="fig|717774.3.peg.1157"/>
<gene>
    <name evidence="9" type="ordered locus">Marme_1116</name>
</gene>
<keyword evidence="4" id="KW-0227">DNA damage</keyword>
<dbReference type="HOGENOM" id="CLU_066645_1_0_6"/>
<evidence type="ECO:0000313" key="10">
    <source>
        <dbReference type="Proteomes" id="UP000001062"/>
    </source>
</evidence>
<dbReference type="KEGG" id="mme:Marme_1116"/>
<reference evidence="9 10" key="1">
    <citation type="journal article" date="2012" name="Stand. Genomic Sci.">
        <title>Complete genome sequence of the melanogenic marine bacterium Marinomonas mediterranea type strain (MMB-1(T)).</title>
        <authorList>
            <person name="Lucas-Elio P."/>
            <person name="Goodwin L."/>
            <person name="Woyke T."/>
            <person name="Pitluck S."/>
            <person name="Nolan M."/>
            <person name="Kyrpides N.C."/>
            <person name="Detter J.C."/>
            <person name="Copeland A."/>
            <person name="Teshima H."/>
            <person name="Bruce D."/>
            <person name="Detter C."/>
            <person name="Tapia R."/>
            <person name="Han S."/>
            <person name="Land M.L."/>
            <person name="Ivanova N."/>
            <person name="Mikhailova N."/>
            <person name="Johnston A.W."/>
            <person name="Sanchez-Amat A."/>
        </authorList>
    </citation>
    <scope>NUCLEOTIDE SEQUENCE [LARGE SCALE GENOMIC DNA]</scope>
    <source>
        <strain evidence="10">ATCC 700492 / JCM 21426 / NBRC 103028 / MMB-1</strain>
    </source>
</reference>
<dbReference type="InterPro" id="IPR042242">
    <property type="entry name" value="RecO_C"/>
</dbReference>
<dbReference type="Gene3D" id="2.40.50.140">
    <property type="entry name" value="Nucleic acid-binding proteins"/>
    <property type="match status" value="1"/>
</dbReference>
<dbReference type="PANTHER" id="PTHR33991:SF1">
    <property type="entry name" value="DNA REPAIR PROTEIN RECO"/>
    <property type="match status" value="1"/>
</dbReference>
<evidence type="ECO:0000256" key="3">
    <source>
        <dbReference type="ARBA" id="ARBA00021310"/>
    </source>
</evidence>
<dbReference type="OrthoDB" id="9804792at2"/>
<dbReference type="PANTHER" id="PTHR33991">
    <property type="entry name" value="DNA REPAIR PROTEIN RECO"/>
    <property type="match status" value="1"/>
</dbReference>
<keyword evidence="10" id="KW-1185">Reference proteome</keyword>
<dbReference type="Proteomes" id="UP000001062">
    <property type="component" value="Chromosome"/>
</dbReference>
<dbReference type="NCBIfam" id="TIGR00613">
    <property type="entry name" value="reco"/>
    <property type="match status" value="1"/>
</dbReference>
<keyword evidence="6" id="KW-0234">DNA repair</keyword>
<dbReference type="eggNOG" id="COG1381">
    <property type="taxonomic scope" value="Bacteria"/>
</dbReference>
<dbReference type="InterPro" id="IPR012340">
    <property type="entry name" value="NA-bd_OB-fold"/>
</dbReference>
<dbReference type="AlphaFoldDB" id="F2JTX0"/>
<accession>F2JTX0</accession>
<keyword evidence="5" id="KW-0233">DNA recombination</keyword>